<dbReference type="RefSeq" id="WP_265144493.1">
    <property type="nucleotide sequence ID" value="NZ_JAPCHZ010000004.1"/>
</dbReference>
<dbReference type="PROSITE" id="PS00154">
    <property type="entry name" value="ATPASE_E1_E2"/>
    <property type="match status" value="1"/>
</dbReference>
<feature type="transmembrane region" description="Helical" evidence="9">
    <location>
        <begin position="270"/>
        <end position="294"/>
    </location>
</feature>
<dbReference type="NCBIfam" id="TIGR01494">
    <property type="entry name" value="ATPase_P-type"/>
    <property type="match status" value="3"/>
</dbReference>
<feature type="transmembrane region" description="Helical" evidence="9">
    <location>
        <begin position="698"/>
        <end position="718"/>
    </location>
</feature>
<dbReference type="SFLD" id="SFLDG00002">
    <property type="entry name" value="C1.7:_P-type_atpase_like"/>
    <property type="match status" value="1"/>
</dbReference>
<dbReference type="InterPro" id="IPR004014">
    <property type="entry name" value="ATPase_P-typ_cation-transptr_N"/>
</dbReference>
<dbReference type="Pfam" id="PF00690">
    <property type="entry name" value="Cation_ATPase_N"/>
    <property type="match status" value="1"/>
</dbReference>
<dbReference type="InterPro" id="IPR006068">
    <property type="entry name" value="ATPase_P-typ_cation-transptr_C"/>
</dbReference>
<keyword evidence="6 9" id="KW-1133">Transmembrane helix</keyword>
<feature type="transmembrane region" description="Helical" evidence="9">
    <location>
        <begin position="857"/>
        <end position="875"/>
    </location>
</feature>
<feature type="transmembrane region" description="Helical" evidence="9">
    <location>
        <begin position="824"/>
        <end position="845"/>
    </location>
</feature>
<dbReference type="InterPro" id="IPR044492">
    <property type="entry name" value="P_typ_ATPase_HD_dom"/>
</dbReference>
<dbReference type="SFLD" id="SFLDF00027">
    <property type="entry name" value="p-type_atpase"/>
    <property type="match status" value="1"/>
</dbReference>
<gene>
    <name evidence="11" type="ORF">OK344_09075</name>
</gene>
<evidence type="ECO:0000256" key="9">
    <source>
        <dbReference type="SAM" id="Phobius"/>
    </source>
</evidence>
<dbReference type="Proteomes" id="UP001209107">
    <property type="component" value="Unassembled WGS sequence"/>
</dbReference>
<sequence length="883" mass="96672">MWFTKSIEDTLKALNVNPETGLTSEEAVKRLKQFGPNRLEAKKKKTVLQIFISQLNDWLIYVLFAAVIITFLMGEYVDAAIIVLVILINASIGVYQELKAGKAIEALMELSSPKALVKRDSHTKEIDSSELVPGDIVILEAGRIIPADLRLIETANLQTEESALTGESVPEHKKAEDVYEDPNTPIGDRENQAFMTSVVTYGRGTGVVVETGMKTELGKIAHLIDNEETTKTPLEKRLNDLGKMLGKITVGICVFIFVLSWFQGRDLAEMFLTAVSLAVASIPEGLAAIVAVVLSIGVTSMSKKNAIVRRLPAVETLGSVNVICSDKTGTLTMNKMTVTQLFTSDGLIDLDDDQQEKISNSAKMLAKGMILCSDATLENGDSTGDPTEVALLVLGDTMEIDRKDLSKNTRRINEKAFDSDRKMMSVLVKEEDGDYKVFTKGALGSLKKVCTKIFSDGEMRDISDIDFEQFSNAASKMSDNALRTLALAYKPATKETQPEEMEQDLVLLGLVGMMDPARDEVKPSIALAKNAGIRTVMITGDHKNTAFAIAKDLAIAQNIDQVITGPELDEFSDEDLRRNVDQYLVYARVSPEHKVKIVRAMKANGNIVSMTGDGVNDAPSLNAADIGVAMGITGTDVAKGAADMILTDDNFSTIVKAIEQGRNIYSNIKKSVIFLLTCNLGEVVLMVIALLIGWASPLIATQLLWINLITDSLPAIALGMDNGDPDVMNEKPRNPKENFLSNGAGLQAVLGGLFIGLICFFAFWYGYYEMGYSPSDKNVPEEVVKNARTLAFMVLVFAQLFYSLGLRNMKKSIFEVGLFSNKYLIGAIVLGILLQVLVLFVPILRDAFKLHMLDQKGWIMAAVLGLLPLAAHEFYKVLFIRKK</sequence>
<comment type="caution">
    <text evidence="11">The sequence shown here is derived from an EMBL/GenBank/DDBJ whole genome shotgun (WGS) entry which is preliminary data.</text>
</comment>
<dbReference type="Pfam" id="PF00122">
    <property type="entry name" value="E1-E2_ATPase"/>
    <property type="match status" value="1"/>
</dbReference>
<dbReference type="SMART" id="SM00831">
    <property type="entry name" value="Cation_ATPase_N"/>
    <property type="match status" value="1"/>
</dbReference>
<evidence type="ECO:0000259" key="10">
    <source>
        <dbReference type="SMART" id="SM00831"/>
    </source>
</evidence>
<feature type="transmembrane region" description="Helical" evidence="9">
    <location>
        <begin position="244"/>
        <end position="264"/>
    </location>
</feature>
<keyword evidence="12" id="KW-1185">Reference proteome</keyword>
<dbReference type="SUPFAM" id="SSF81665">
    <property type="entry name" value="Calcium ATPase, transmembrane domain M"/>
    <property type="match status" value="1"/>
</dbReference>
<feature type="transmembrane region" description="Helical" evidence="9">
    <location>
        <begin position="672"/>
        <end position="692"/>
    </location>
</feature>
<dbReference type="InterPro" id="IPR001757">
    <property type="entry name" value="P_typ_ATPase"/>
</dbReference>
<keyword evidence="2 9" id="KW-0812">Transmembrane</keyword>
<dbReference type="InterPro" id="IPR018303">
    <property type="entry name" value="ATPase_P-typ_P_site"/>
</dbReference>
<comment type="subcellular location">
    <subcellularLocation>
        <location evidence="1">Membrane</location>
        <topology evidence="1">Multi-pass membrane protein</topology>
    </subcellularLocation>
</comment>
<evidence type="ECO:0000256" key="1">
    <source>
        <dbReference type="ARBA" id="ARBA00004141"/>
    </source>
</evidence>
<feature type="region of interest" description="Disordered" evidence="8">
    <location>
        <begin position="162"/>
        <end position="186"/>
    </location>
</feature>
<dbReference type="InterPro" id="IPR008250">
    <property type="entry name" value="ATPase_P-typ_transduc_dom_A_sf"/>
</dbReference>
<feature type="transmembrane region" description="Helical" evidence="9">
    <location>
        <begin position="79"/>
        <end position="98"/>
    </location>
</feature>
<dbReference type="EMBL" id="JAPCHZ010000004">
    <property type="protein sequence ID" value="MCW4452361.1"/>
    <property type="molecule type" value="Genomic_DNA"/>
</dbReference>
<feature type="domain" description="Cation-transporting P-type ATPase N-terminal" evidence="10">
    <location>
        <begin position="1"/>
        <end position="75"/>
    </location>
</feature>
<keyword evidence="4" id="KW-0067">ATP-binding</keyword>
<evidence type="ECO:0000256" key="5">
    <source>
        <dbReference type="ARBA" id="ARBA00022967"/>
    </source>
</evidence>
<dbReference type="InterPro" id="IPR036412">
    <property type="entry name" value="HAD-like_sf"/>
</dbReference>
<dbReference type="PRINTS" id="PR00120">
    <property type="entry name" value="HATPASE"/>
</dbReference>
<evidence type="ECO:0000256" key="6">
    <source>
        <dbReference type="ARBA" id="ARBA00022989"/>
    </source>
</evidence>
<dbReference type="Pfam" id="PF13246">
    <property type="entry name" value="Cation_ATPase"/>
    <property type="match status" value="1"/>
</dbReference>
<proteinExistence type="predicted"/>
<dbReference type="Gene3D" id="1.20.1110.10">
    <property type="entry name" value="Calcium-transporting ATPase, transmembrane domain"/>
    <property type="match status" value="1"/>
</dbReference>
<evidence type="ECO:0000256" key="8">
    <source>
        <dbReference type="SAM" id="MobiDB-lite"/>
    </source>
</evidence>
<dbReference type="PRINTS" id="PR00119">
    <property type="entry name" value="CATATPASE"/>
</dbReference>
<dbReference type="SUPFAM" id="SSF81660">
    <property type="entry name" value="Metal cation-transporting ATPase, ATP-binding domain N"/>
    <property type="match status" value="1"/>
</dbReference>
<keyword evidence="7 9" id="KW-0472">Membrane</keyword>
<evidence type="ECO:0000256" key="7">
    <source>
        <dbReference type="ARBA" id="ARBA00023136"/>
    </source>
</evidence>
<evidence type="ECO:0000256" key="4">
    <source>
        <dbReference type="ARBA" id="ARBA00022840"/>
    </source>
</evidence>
<organism evidence="11 12">
    <name type="scientific">Kaistella yananensis</name>
    <dbReference type="NCBI Taxonomy" id="2989820"/>
    <lineage>
        <taxon>Bacteria</taxon>
        <taxon>Pseudomonadati</taxon>
        <taxon>Bacteroidota</taxon>
        <taxon>Flavobacteriia</taxon>
        <taxon>Flavobacteriales</taxon>
        <taxon>Weeksellaceae</taxon>
        <taxon>Chryseobacterium group</taxon>
        <taxon>Kaistella</taxon>
    </lineage>
</organism>
<accession>A0ABT3JPE5</accession>
<dbReference type="SUPFAM" id="SSF81653">
    <property type="entry name" value="Calcium ATPase, transduction domain A"/>
    <property type="match status" value="1"/>
</dbReference>
<name>A0ABT3JPE5_9FLAO</name>
<dbReference type="SUPFAM" id="SSF56784">
    <property type="entry name" value="HAD-like"/>
    <property type="match status" value="1"/>
</dbReference>
<dbReference type="Gene3D" id="2.70.150.10">
    <property type="entry name" value="Calcium-transporting ATPase, cytoplasmic transduction domain A"/>
    <property type="match status" value="1"/>
</dbReference>
<evidence type="ECO:0000313" key="11">
    <source>
        <dbReference type="EMBL" id="MCW4452361.1"/>
    </source>
</evidence>
<dbReference type="Gene3D" id="3.40.1110.10">
    <property type="entry name" value="Calcium-transporting ATPase, cytoplasmic domain N"/>
    <property type="match status" value="1"/>
</dbReference>
<dbReference type="PANTHER" id="PTHR42861">
    <property type="entry name" value="CALCIUM-TRANSPORTING ATPASE"/>
    <property type="match status" value="1"/>
</dbReference>
<evidence type="ECO:0000256" key="2">
    <source>
        <dbReference type="ARBA" id="ARBA00022692"/>
    </source>
</evidence>
<evidence type="ECO:0000313" key="12">
    <source>
        <dbReference type="Proteomes" id="UP001209107"/>
    </source>
</evidence>
<dbReference type="Pfam" id="PF00689">
    <property type="entry name" value="Cation_ATPase_C"/>
    <property type="match status" value="1"/>
</dbReference>
<keyword evidence="5" id="KW-1278">Translocase</keyword>
<dbReference type="Gene3D" id="3.40.50.1000">
    <property type="entry name" value="HAD superfamily/HAD-like"/>
    <property type="match status" value="1"/>
</dbReference>
<dbReference type="InterPro" id="IPR023214">
    <property type="entry name" value="HAD_sf"/>
</dbReference>
<evidence type="ECO:0000256" key="3">
    <source>
        <dbReference type="ARBA" id="ARBA00022741"/>
    </source>
</evidence>
<feature type="transmembrane region" description="Helical" evidence="9">
    <location>
        <begin position="739"/>
        <end position="767"/>
    </location>
</feature>
<feature type="transmembrane region" description="Helical" evidence="9">
    <location>
        <begin position="47"/>
        <end position="73"/>
    </location>
</feature>
<dbReference type="SFLD" id="SFLDS00003">
    <property type="entry name" value="Haloacid_Dehalogenase"/>
    <property type="match status" value="1"/>
</dbReference>
<dbReference type="InterPro" id="IPR023299">
    <property type="entry name" value="ATPase_P-typ_cyto_dom_N"/>
</dbReference>
<dbReference type="CDD" id="cd02089">
    <property type="entry name" value="P-type_ATPase_Ca_prok"/>
    <property type="match status" value="1"/>
</dbReference>
<keyword evidence="3" id="KW-0547">Nucleotide-binding</keyword>
<dbReference type="InterPro" id="IPR023298">
    <property type="entry name" value="ATPase_P-typ_TM_dom_sf"/>
</dbReference>
<reference evidence="11 12" key="1">
    <citation type="submission" date="2022-10" db="EMBL/GenBank/DDBJ databases">
        <title>Kaistella sp. BT-6-1-3.</title>
        <authorList>
            <person name="Ai J."/>
            <person name="Deng Z."/>
        </authorList>
    </citation>
    <scope>NUCLEOTIDE SEQUENCE [LARGE SCALE GENOMIC DNA]</scope>
    <source>
        <strain evidence="11 12">BT6-1-3</strain>
    </source>
</reference>
<dbReference type="InterPro" id="IPR059000">
    <property type="entry name" value="ATPase_P-type_domA"/>
</dbReference>
<feature type="transmembrane region" description="Helical" evidence="9">
    <location>
        <begin position="787"/>
        <end position="804"/>
    </location>
</feature>
<protein>
    <submittedName>
        <fullName evidence="11">Cation-translocating P-type ATPase</fullName>
    </submittedName>
</protein>